<keyword evidence="4" id="KW-1185">Reference proteome</keyword>
<reference evidence="4" key="1">
    <citation type="submission" date="2017-05" db="EMBL/GenBank/DDBJ databases">
        <title>Complete and WGS of Bordetella genogroups.</title>
        <authorList>
            <person name="Spilker T."/>
            <person name="Lipuma J."/>
        </authorList>
    </citation>
    <scope>NUCLEOTIDE SEQUENCE [LARGE SCALE GENOMIC DNA]</scope>
    <source>
        <strain evidence="4">AU8256</strain>
    </source>
</reference>
<keyword evidence="2" id="KW-1133">Transmembrane helix</keyword>
<evidence type="ECO:0000256" key="1">
    <source>
        <dbReference type="SAM" id="Coils"/>
    </source>
</evidence>
<keyword evidence="2" id="KW-0812">Transmembrane</keyword>
<name>A0A261VZD0_9BORD</name>
<accession>A0A261VZD0</accession>
<dbReference type="AlphaFoldDB" id="A0A261VZD0"/>
<feature type="transmembrane region" description="Helical" evidence="2">
    <location>
        <begin position="93"/>
        <end position="114"/>
    </location>
</feature>
<comment type="caution">
    <text evidence="3">The sequence shown here is derived from an EMBL/GenBank/DDBJ whole genome shotgun (WGS) entry which is preliminary data.</text>
</comment>
<keyword evidence="1" id="KW-0175">Coiled coil</keyword>
<dbReference type="EMBL" id="NEVT01000003">
    <property type="protein sequence ID" value="OZI79359.1"/>
    <property type="molecule type" value="Genomic_DNA"/>
</dbReference>
<evidence type="ECO:0008006" key="5">
    <source>
        <dbReference type="Google" id="ProtNLM"/>
    </source>
</evidence>
<sequence>MLLPVVGASSTIKSLSGINVLVTGLLGWFFRQFHNITGAGVLRARELDRYAIKRTEMRARFWRAFAFNAAVGVLLYALGILADGSGGGPWVPFVAGFLVSLAICNACMLVSWINELSAFADKLRVLEQDRKEHAEQVKRLDASSKG</sequence>
<protein>
    <recommendedName>
        <fullName evidence="5">DUF2721 domain-containing protein</fullName>
    </recommendedName>
</protein>
<keyword evidence="2" id="KW-0472">Membrane</keyword>
<dbReference type="RefSeq" id="WP_094805932.1">
    <property type="nucleotide sequence ID" value="NZ_NEVT01000003.1"/>
</dbReference>
<organism evidence="3 4">
    <name type="scientific">Bordetella genomosp. 2</name>
    <dbReference type="NCBI Taxonomy" id="1983456"/>
    <lineage>
        <taxon>Bacteria</taxon>
        <taxon>Pseudomonadati</taxon>
        <taxon>Pseudomonadota</taxon>
        <taxon>Betaproteobacteria</taxon>
        <taxon>Burkholderiales</taxon>
        <taxon>Alcaligenaceae</taxon>
        <taxon>Bordetella</taxon>
    </lineage>
</organism>
<dbReference type="Proteomes" id="UP000215633">
    <property type="component" value="Unassembled WGS sequence"/>
</dbReference>
<feature type="transmembrane region" description="Helical" evidence="2">
    <location>
        <begin position="61"/>
        <end position="81"/>
    </location>
</feature>
<evidence type="ECO:0000313" key="3">
    <source>
        <dbReference type="EMBL" id="OZI79359.1"/>
    </source>
</evidence>
<feature type="transmembrane region" description="Helical" evidence="2">
    <location>
        <begin position="12"/>
        <end position="30"/>
    </location>
</feature>
<gene>
    <name evidence="3" type="ORF">CAL24_05350</name>
</gene>
<proteinExistence type="predicted"/>
<feature type="coiled-coil region" evidence="1">
    <location>
        <begin position="116"/>
        <end position="143"/>
    </location>
</feature>
<evidence type="ECO:0000313" key="4">
    <source>
        <dbReference type="Proteomes" id="UP000215633"/>
    </source>
</evidence>
<evidence type="ECO:0000256" key="2">
    <source>
        <dbReference type="SAM" id="Phobius"/>
    </source>
</evidence>